<evidence type="ECO:0000313" key="2">
    <source>
        <dbReference type="EMBL" id="PSK88387.1"/>
    </source>
</evidence>
<proteinExistence type="predicted"/>
<dbReference type="GO" id="GO:0033014">
    <property type="term" value="P:tetrapyrrole biosynthetic process"/>
    <property type="evidence" value="ECO:0007669"/>
    <property type="project" value="InterPro"/>
</dbReference>
<dbReference type="InterPro" id="IPR036108">
    <property type="entry name" value="4pyrrol_syn_uPrphyn_synt_sf"/>
</dbReference>
<dbReference type="SUPFAM" id="SSF69618">
    <property type="entry name" value="HemD-like"/>
    <property type="match status" value="1"/>
</dbReference>
<protein>
    <submittedName>
        <fullName evidence="3">Uroporphyrinogen-III synthase</fullName>
    </submittedName>
</protein>
<dbReference type="EMBL" id="PYGB01000001">
    <property type="protein sequence ID" value="PSK88387.1"/>
    <property type="molecule type" value="Genomic_DNA"/>
</dbReference>
<dbReference type="Proteomes" id="UP000240624">
    <property type="component" value="Unassembled WGS sequence"/>
</dbReference>
<name>A0A1X6YMN6_9RHOB</name>
<feature type="domain" description="Tetrapyrrole biosynthesis uroporphyrinogen III synthase" evidence="1">
    <location>
        <begin position="30"/>
        <end position="222"/>
    </location>
</feature>
<dbReference type="EMBL" id="FWFY01000002">
    <property type="protein sequence ID" value="SLN26038.1"/>
    <property type="molecule type" value="Genomic_DNA"/>
</dbReference>
<dbReference type="AlphaFoldDB" id="A0A1X6YMN6"/>
<keyword evidence="5" id="KW-1185">Reference proteome</keyword>
<reference evidence="3 4" key="1">
    <citation type="submission" date="2017-03" db="EMBL/GenBank/DDBJ databases">
        <authorList>
            <person name="Afonso C.L."/>
            <person name="Miller P.J."/>
            <person name="Scott M.A."/>
            <person name="Spackman E."/>
            <person name="Goraichik I."/>
            <person name="Dimitrov K.M."/>
            <person name="Suarez D.L."/>
            <person name="Swayne D.E."/>
        </authorList>
    </citation>
    <scope>NUCLEOTIDE SEQUENCE [LARGE SCALE GENOMIC DNA]</scope>
    <source>
        <strain evidence="3 4">CECT 8367</strain>
    </source>
</reference>
<dbReference type="Proteomes" id="UP000193495">
    <property type="component" value="Unassembled WGS sequence"/>
</dbReference>
<organism evidence="3 4">
    <name type="scientific">Limimaricola soesokkakensis</name>
    <dbReference type="NCBI Taxonomy" id="1343159"/>
    <lineage>
        <taxon>Bacteria</taxon>
        <taxon>Pseudomonadati</taxon>
        <taxon>Pseudomonadota</taxon>
        <taxon>Alphaproteobacteria</taxon>
        <taxon>Rhodobacterales</taxon>
        <taxon>Paracoccaceae</taxon>
        <taxon>Limimaricola</taxon>
    </lineage>
</organism>
<evidence type="ECO:0000313" key="5">
    <source>
        <dbReference type="Proteomes" id="UP000240624"/>
    </source>
</evidence>
<reference evidence="2 5" key="2">
    <citation type="submission" date="2018-03" db="EMBL/GenBank/DDBJ databases">
        <title>Genomic Encyclopedia of Archaeal and Bacterial Type Strains, Phase II (KMG-II): from individual species to whole genera.</title>
        <authorList>
            <person name="Goeker M."/>
        </authorList>
    </citation>
    <scope>NUCLEOTIDE SEQUENCE [LARGE SCALE GENOMIC DNA]</scope>
    <source>
        <strain evidence="2 5">DSM 29956</strain>
    </source>
</reference>
<dbReference type="RefSeq" id="WP_085895209.1">
    <property type="nucleotide sequence ID" value="NZ_FWFY01000002.1"/>
</dbReference>
<evidence type="ECO:0000259" key="1">
    <source>
        <dbReference type="Pfam" id="PF02602"/>
    </source>
</evidence>
<sequence length="243" mass="25145">MPEPTLLLTRPEPAARRFLAELEIRAGRHLEAVIAPLMRIDEMTPPRPARSPAALILTSERGAWGAARMGYTGLPAWCVGPRTAQAARLAGLDPRPGGGTAETLLAAILKAPDEGPLLHLRGDHQRGDLADRLRAAGRGCDEAVVYAQTARPLSEAGRDLLSGRAPVVAPVFSPRSAALLAACGPIAAPLALVAISAAAARPLSKLGPPVTLAARPDADAMIDATLEAHATFGCRDPMRGGGA</sequence>
<dbReference type="Pfam" id="PF02602">
    <property type="entry name" value="HEM4"/>
    <property type="match status" value="1"/>
</dbReference>
<dbReference type="GO" id="GO:0004852">
    <property type="term" value="F:uroporphyrinogen-III synthase activity"/>
    <property type="evidence" value="ECO:0007669"/>
    <property type="project" value="InterPro"/>
</dbReference>
<evidence type="ECO:0000313" key="4">
    <source>
        <dbReference type="Proteomes" id="UP000193495"/>
    </source>
</evidence>
<dbReference type="InterPro" id="IPR003754">
    <property type="entry name" value="4pyrrol_synth_uPrphyn_synth"/>
</dbReference>
<dbReference type="Gene3D" id="3.40.50.10090">
    <property type="match status" value="2"/>
</dbReference>
<dbReference type="CDD" id="cd06578">
    <property type="entry name" value="HemD"/>
    <property type="match status" value="1"/>
</dbReference>
<evidence type="ECO:0000313" key="3">
    <source>
        <dbReference type="EMBL" id="SLN26038.1"/>
    </source>
</evidence>
<gene>
    <name evidence="2" type="ORF">CLV79_101223</name>
    <name evidence="3" type="ORF">LOS8367_00863</name>
</gene>
<accession>A0A1X6YMN6</accession>